<evidence type="ECO:0000313" key="2">
    <source>
        <dbReference type="Proteomes" id="UP000247715"/>
    </source>
</evidence>
<proteinExistence type="predicted"/>
<gene>
    <name evidence="1" type="ORF">BCF88_10230</name>
</gene>
<dbReference type="RefSeq" id="WP_110858154.1">
    <property type="nucleotide sequence ID" value="NZ_LS991949.1"/>
</dbReference>
<dbReference type="EMBL" id="QKLP01000002">
    <property type="protein sequence ID" value="PYF43661.1"/>
    <property type="molecule type" value="Genomic_DNA"/>
</dbReference>
<dbReference type="AlphaFoldDB" id="A0A318U8R7"/>
<name>A0A318U8R7_9BACT</name>
<organism evidence="1 2">
    <name type="scientific">Metamycoplasma alkalescens</name>
    <dbReference type="NCBI Taxonomy" id="45363"/>
    <lineage>
        <taxon>Bacteria</taxon>
        <taxon>Bacillati</taxon>
        <taxon>Mycoplasmatota</taxon>
        <taxon>Mycoplasmoidales</taxon>
        <taxon>Metamycoplasmataceae</taxon>
        <taxon>Metamycoplasma</taxon>
    </lineage>
</organism>
<reference evidence="1 2" key="1">
    <citation type="submission" date="2018-06" db="EMBL/GenBank/DDBJ databases">
        <title>Genomic Encyclopedia of Archaeal and Bacterial Type Strains, Phase II (KMG-II): from individual species to whole genera.</title>
        <authorList>
            <person name="Goeker M."/>
        </authorList>
    </citation>
    <scope>NUCLEOTIDE SEQUENCE [LARGE SCALE GENOMIC DNA]</scope>
    <source>
        <strain evidence="1 2">ATCC 29103</strain>
    </source>
</reference>
<evidence type="ECO:0000313" key="1">
    <source>
        <dbReference type="EMBL" id="PYF43661.1"/>
    </source>
</evidence>
<comment type="caution">
    <text evidence="1">The sequence shown here is derived from an EMBL/GenBank/DDBJ whole genome shotgun (WGS) entry which is preliminary data.</text>
</comment>
<protein>
    <submittedName>
        <fullName evidence="1">Lipopolysaccharide cholinephosphotransferase</fullName>
    </submittedName>
</protein>
<dbReference type="GO" id="GO:0016740">
    <property type="term" value="F:transferase activity"/>
    <property type="evidence" value="ECO:0007669"/>
    <property type="project" value="UniProtKB-KW"/>
</dbReference>
<dbReference type="Proteomes" id="UP000247715">
    <property type="component" value="Unassembled WGS sequence"/>
</dbReference>
<sequence>MTKIFENKKNILREFIEICNNNSLWYSLDNLSLLACINKLDFWNNIDHYEVFMTFQSYEKLKELFPNKILDSVKHSDYFSLQNKFVHDINLINQEIPFLNINIIIPTTVKKIKKFFNLKNKIKAFTLFYSSMQKTNIGVINQKIRLARMLKPLIKNLNYKDIFENLYDENYEGFIVSSPFLNKNSLAKWLTNTNYQLLKFEKDGLEINVIAEYQNYLRNIYGNKWKELEEIDIPFYYTSVKDIKKN</sequence>
<accession>A0A318U8R7</accession>
<keyword evidence="1" id="KW-0808">Transferase</keyword>